<dbReference type="VEuPathDB" id="MicrosporidiaDB:NEDG_00911"/>
<accession>A0A177ED80</accession>
<reference evidence="1 2" key="1">
    <citation type="submission" date="2016-02" db="EMBL/GenBank/DDBJ databases">
        <title>Discovery of a natural microsporidian pathogen with a broad tissue tropism in Caenorhabditis elegans.</title>
        <authorList>
            <person name="Luallen R.J."/>
            <person name="Reinke A.W."/>
            <person name="Tong L."/>
            <person name="Botts M.R."/>
            <person name="Felix M.-A."/>
            <person name="Troemel E.R."/>
        </authorList>
    </citation>
    <scope>NUCLEOTIDE SEQUENCE [LARGE SCALE GENOMIC DNA]</scope>
    <source>
        <strain evidence="1 2">JUm2807</strain>
    </source>
</reference>
<evidence type="ECO:0000313" key="1">
    <source>
        <dbReference type="EMBL" id="OAG29778.1"/>
    </source>
</evidence>
<dbReference type="RefSeq" id="XP_067544426.1">
    <property type="nucleotide sequence ID" value="XM_067688329.1"/>
</dbReference>
<evidence type="ECO:0000313" key="2">
    <source>
        <dbReference type="Proteomes" id="UP000185944"/>
    </source>
</evidence>
<proteinExistence type="predicted"/>
<protein>
    <submittedName>
        <fullName evidence="1">Uncharacterized protein</fullName>
    </submittedName>
</protein>
<keyword evidence="2" id="KW-1185">Reference proteome</keyword>
<dbReference type="EMBL" id="LTDL01000040">
    <property type="protein sequence ID" value="OAG29778.1"/>
    <property type="molecule type" value="Genomic_DNA"/>
</dbReference>
<dbReference type="AlphaFoldDB" id="A0A177ED80"/>
<sequence length="194" mass="21522">MKDAETGSVAIASSKRFWPLLCIVFWKRGRISSPRQTGHLMLLIPAPTAKHSPAKHPLHTRCSGWSRMHIWAFGLLSLRSSSVDMHTAQTGSSPPTALVRATTSSWFRGESLLRSVCDRASSSASLPRVQRSQASREKHKTGCFLSAGMCMHSTLPIIMLLRLGFVCIQNWLFLVKCTTFSRANLDPKLSTQDL</sequence>
<organism evidence="1 2">
    <name type="scientific">Nematocida displodere</name>
    <dbReference type="NCBI Taxonomy" id="1805483"/>
    <lineage>
        <taxon>Eukaryota</taxon>
        <taxon>Fungi</taxon>
        <taxon>Fungi incertae sedis</taxon>
        <taxon>Microsporidia</taxon>
        <taxon>Nematocida</taxon>
    </lineage>
</organism>
<dbReference type="GeneID" id="93647261"/>
<name>A0A177ED80_9MICR</name>
<dbReference type="Proteomes" id="UP000185944">
    <property type="component" value="Unassembled WGS sequence"/>
</dbReference>
<gene>
    <name evidence="1" type="ORF">NEDG_00911</name>
</gene>
<comment type="caution">
    <text evidence="1">The sequence shown here is derived from an EMBL/GenBank/DDBJ whole genome shotgun (WGS) entry which is preliminary data.</text>
</comment>